<dbReference type="InterPro" id="IPR015232">
    <property type="entry name" value="DUF1935"/>
</dbReference>
<dbReference type="VEuPathDB" id="TriTrypDB:TcCLB.509237.140"/>
<dbReference type="VEuPathDB" id="TriTrypDB:ECC02_011798"/>
<dbReference type="InterPro" id="IPR013780">
    <property type="entry name" value="Glyco_hydro_b"/>
</dbReference>
<dbReference type="EMBL" id="PRFA01000044">
    <property type="protein sequence ID" value="PWU91241.1"/>
    <property type="molecule type" value="Genomic_DNA"/>
</dbReference>
<dbReference type="PRINTS" id="PR00704">
    <property type="entry name" value="CALPAIN"/>
</dbReference>
<dbReference type="PROSITE" id="PS50203">
    <property type="entry name" value="CALPAIN_CAT"/>
    <property type="match status" value="1"/>
</dbReference>
<dbReference type="PANTHER" id="PTHR10183">
    <property type="entry name" value="CALPAIN"/>
    <property type="match status" value="1"/>
</dbReference>
<dbReference type="InterPro" id="IPR038765">
    <property type="entry name" value="Papain-like_cys_pep_sf"/>
</dbReference>
<dbReference type="Gene3D" id="2.60.40.1180">
    <property type="entry name" value="Golgi alpha-mannosidase II"/>
    <property type="match status" value="1"/>
</dbReference>
<comment type="caution">
    <text evidence="1">Lacks conserved residue(s) required for the propagation of feature annotation.</text>
</comment>
<dbReference type="VEuPathDB" id="TriTrypDB:BCY84_21598"/>
<dbReference type="Pfam" id="PF09149">
    <property type="entry name" value="DUF1935"/>
    <property type="match status" value="1"/>
</dbReference>
<dbReference type="VEuPathDB" id="TriTrypDB:C3747_98g133"/>
<dbReference type="InterPro" id="IPR001300">
    <property type="entry name" value="Peptidase_C2_calpain_cat"/>
</dbReference>
<dbReference type="VEuPathDB" id="TriTrypDB:TCDM_05543"/>
<dbReference type="Proteomes" id="UP000246121">
    <property type="component" value="Unassembled WGS sequence"/>
</dbReference>
<feature type="compositionally biased region" description="Basic and acidic residues" evidence="2">
    <location>
        <begin position="508"/>
        <end position="518"/>
    </location>
</feature>
<dbReference type="VEuPathDB" id="TriTrypDB:TcCL_ESM04412"/>
<dbReference type="VEuPathDB" id="TriTrypDB:TcCLB.508555.70"/>
<feature type="region of interest" description="Disordered" evidence="2">
    <location>
        <begin position="375"/>
        <end position="411"/>
    </location>
</feature>
<dbReference type="SUPFAM" id="SSF54001">
    <property type="entry name" value="Cysteine proteinases"/>
    <property type="match status" value="1"/>
</dbReference>
<dbReference type="SUPFAM" id="SSF101601">
    <property type="entry name" value="Smp-1-like"/>
    <property type="match status" value="1"/>
</dbReference>
<protein>
    <submittedName>
        <fullName evidence="4">Putative calpain-like cysteine peptidase</fullName>
    </submittedName>
</protein>
<dbReference type="AlphaFoldDB" id="A0A2V2V4T6"/>
<dbReference type="InterPro" id="IPR022684">
    <property type="entry name" value="Calpain_cysteine_protease"/>
</dbReference>
<feature type="region of interest" description="Disordered" evidence="2">
    <location>
        <begin position="82"/>
        <end position="104"/>
    </location>
</feature>
<sequence>MRHPHHTAVSLSPEDNGAKLESLLDGDWSPIALSTMPSIHFSEYSHPTNGDWSNGVSNVGDSCNPFIPQDMVQNRLSCPRVRDAGGEDAASVENGGKHTMPLTESFTPTERVPAFSLTRLSGGRSTRNRMRIPRVVQTEVPLQSRIVKEPPSTRMKNRLEEPGPVSRLLFSPVLENERNVKAPPPEQPTEEDMRKSWETHSFPVSDLSQYQEPSSLSSIAGKNSNSGNDVNEHLRFVVHRRSGRGSLPRRSARRCTKTLFSAVEPLEVSDKNSNVSLPPLLETSPSKTLKASECFTATKGTETQAILPSETDSDLQFSVSLLEKASRDHSTAISPFDLCWAQQAESTDTATAETGKSQFNGSLFSFATSNVLGEGSRLNSETMGGDGTEKRECGPLHTALTSDNDTRTELPKNSDSFEQLSQLVKCTSDPEALHLIREHFLRNNSDPQRHAFVVLCDKLAKEMEENPGEKNARRTAVTDGDEEEDDKRMSSIEDFDRHDTEDDEFDDDNIRESAYPKKDPHRKYTFANPSVQGKSTSVFSSGMLYKILRDNGEFFFFNDTLQYVMVVRVQCRLWGDEAIDEKVVQTQMGNGETELTLAIPPEETCFLMKTVRDLPRVWAKGVAPPKDFVAPSVKRNMHDIDVGINNVRSKLGQWSRAGDQKSLLKCCLHNGLRFTDLEFRPSANSLCRPDVDTATFSFLTWRRPVDYLMLTEVGQARLFRRNISSHLVRQGSLGDHTVIGGIAAVAMFPFHVRWMFRHPVSSAIGKREREVGAYRVTLCMGGWWTTLLLDDYFPASLKAPLFARCAVDPRRLWVSFLEKAYAKALGSYAALCAADALEVLTDFTGFPCRNLDVLWSEAASDPEAAKTLYKYIHSCARRQFLIMVYTPSSLKPSSAPLMDNLICPSTRFVGSGEGVSFFLPGHVYFITETLYCEDLDLRLVRLKNPWTWSAAGRTRRPFGWKRSKWFEQPENSTTMGASSVIFQSKDEDGRGSGDGNALKQRDLGTMWLEWSEASRSFEGGGACYTLWNWKEYRIRGRFCQCIPTVVLEVRVEQKAECILTISQESRLRRLGSARKFRYDAMLLFVSRHMAASNMESLACTSSDDIESPSDGFTYTAARDVSVRCIFEPEHSPYYVIPRVYHFSDREEIPFVLSFLCDTVIGGDDAQVHFRQLDPSCRVFQDMSSFTVDTELCRPVTATYQCRTPAGVSAYEGQCIRQQNWRGMRQMHSDDV</sequence>
<feature type="region of interest" description="Disordered" evidence="2">
    <location>
        <begin position="464"/>
        <end position="527"/>
    </location>
</feature>
<proteinExistence type="predicted"/>
<dbReference type="Pfam" id="PF00648">
    <property type="entry name" value="Peptidase_C2"/>
    <property type="match status" value="1"/>
</dbReference>
<reference evidence="4 5" key="1">
    <citation type="journal article" date="2018" name="Microb. Genom.">
        <title>Expanding an expanded genome: long-read sequencing of Trypanosoma cruzi.</title>
        <authorList>
            <person name="Berna L."/>
            <person name="Rodriguez M."/>
            <person name="Chiribao M.L."/>
            <person name="Parodi-Talice A."/>
            <person name="Pita S."/>
            <person name="Rijo G."/>
            <person name="Alvarez-Valin F."/>
            <person name="Robello C."/>
        </authorList>
    </citation>
    <scope>NUCLEOTIDE SEQUENCE [LARGE SCALE GENOMIC DNA]</scope>
    <source>
        <strain evidence="4 5">Dm28c</strain>
    </source>
</reference>
<gene>
    <name evidence="4" type="ORF">C4B63_44g222</name>
</gene>
<evidence type="ECO:0000256" key="1">
    <source>
        <dbReference type="PROSITE-ProRule" id="PRU00239"/>
    </source>
</evidence>
<dbReference type="VEuPathDB" id="TriTrypDB:TcBrA4_0034110"/>
<organism evidence="4 5">
    <name type="scientific">Trypanosoma cruzi</name>
    <dbReference type="NCBI Taxonomy" id="5693"/>
    <lineage>
        <taxon>Eukaryota</taxon>
        <taxon>Discoba</taxon>
        <taxon>Euglenozoa</taxon>
        <taxon>Kinetoplastea</taxon>
        <taxon>Metakinetoplastina</taxon>
        <taxon>Trypanosomatida</taxon>
        <taxon>Trypanosomatidae</taxon>
        <taxon>Trypanosoma</taxon>
        <taxon>Schizotrypanum</taxon>
    </lineage>
</organism>
<dbReference type="GO" id="GO:0006508">
    <property type="term" value="P:proteolysis"/>
    <property type="evidence" value="ECO:0007669"/>
    <property type="project" value="InterPro"/>
</dbReference>
<evidence type="ECO:0000313" key="5">
    <source>
        <dbReference type="Proteomes" id="UP000246121"/>
    </source>
</evidence>
<dbReference type="VEuPathDB" id="TriTrypDB:TcYC6_0107370"/>
<feature type="domain" description="Calpain catalytic" evidence="3">
    <location>
        <begin position="673"/>
        <end position="1026"/>
    </location>
</feature>
<dbReference type="PANTHER" id="PTHR10183:SF423">
    <property type="entry name" value="LEUCINE-RICH REPEAT PROTEIN (LRRP)"/>
    <property type="match status" value="1"/>
</dbReference>
<evidence type="ECO:0000256" key="2">
    <source>
        <dbReference type="SAM" id="MobiDB-lite"/>
    </source>
</evidence>
<feature type="region of interest" description="Disordered" evidence="2">
    <location>
        <begin position="175"/>
        <end position="194"/>
    </location>
</feature>
<evidence type="ECO:0000313" key="4">
    <source>
        <dbReference type="EMBL" id="PWU91241.1"/>
    </source>
</evidence>
<evidence type="ECO:0000259" key="3">
    <source>
        <dbReference type="PROSITE" id="PS50203"/>
    </source>
</evidence>
<dbReference type="InterPro" id="IPR036310">
    <property type="entry name" value="Smp-1-like_sf"/>
</dbReference>
<dbReference type="VEuPathDB" id="TriTrypDB:TCSYLVIO_002992"/>
<comment type="caution">
    <text evidence="4">The sequence shown here is derived from an EMBL/GenBank/DDBJ whole genome shotgun (WGS) entry which is preliminary data.</text>
</comment>
<accession>A0A2V2V4T6</accession>
<feature type="compositionally biased region" description="Basic and acidic residues" evidence="2">
    <location>
        <begin position="486"/>
        <end position="500"/>
    </location>
</feature>
<dbReference type="VEuPathDB" id="TriTrypDB:Tc_MARK_1730"/>
<dbReference type="SMART" id="SM00230">
    <property type="entry name" value="CysPc"/>
    <property type="match status" value="1"/>
</dbReference>
<dbReference type="Gene3D" id="3.90.70.10">
    <property type="entry name" value="Cysteine proteinases"/>
    <property type="match status" value="1"/>
</dbReference>
<dbReference type="VEuPathDB" id="TriTrypDB:TcG_04364"/>
<dbReference type="GO" id="GO:0004198">
    <property type="term" value="F:calcium-dependent cysteine-type endopeptidase activity"/>
    <property type="evidence" value="ECO:0007669"/>
    <property type="project" value="InterPro"/>
</dbReference>
<name>A0A2V2V4T6_TRYCR</name>
<dbReference type="VEuPathDB" id="TriTrypDB:C4B63_44g222"/>